<dbReference type="AlphaFoldDB" id="A0A414NDP1"/>
<reference evidence="1 2" key="1">
    <citation type="submission" date="2018-08" db="EMBL/GenBank/DDBJ databases">
        <title>A genome reference for cultivated species of the human gut microbiota.</title>
        <authorList>
            <person name="Zou Y."/>
            <person name="Xue W."/>
            <person name="Luo G."/>
        </authorList>
    </citation>
    <scope>NUCLEOTIDE SEQUENCE [LARGE SCALE GENOMIC DNA]</scope>
    <source>
        <strain evidence="1 2">AM25-33</strain>
    </source>
</reference>
<dbReference type="InParanoid" id="A0A414NDP1"/>
<name>A0A414NDP1_9ACTN</name>
<organism evidence="1 2">
    <name type="scientific">Collinsella intestinalis</name>
    <dbReference type="NCBI Taxonomy" id="147207"/>
    <lineage>
        <taxon>Bacteria</taxon>
        <taxon>Bacillati</taxon>
        <taxon>Actinomycetota</taxon>
        <taxon>Coriobacteriia</taxon>
        <taxon>Coriobacteriales</taxon>
        <taxon>Coriobacteriaceae</taxon>
        <taxon>Collinsella</taxon>
    </lineage>
</organism>
<proteinExistence type="predicted"/>
<protein>
    <submittedName>
        <fullName evidence="1">Uncharacterized protein</fullName>
    </submittedName>
</protein>
<accession>A0A414NDP1</accession>
<evidence type="ECO:0000313" key="1">
    <source>
        <dbReference type="EMBL" id="RHF37208.1"/>
    </source>
</evidence>
<keyword evidence="2" id="KW-1185">Reference proteome</keyword>
<gene>
    <name evidence="1" type="ORF">DW682_06220</name>
</gene>
<sequence>MTMGAGCVLQPAPVFKIRMEARACGHTRNDAFRSEVVMNAKRIARLLVACIALMIGLVGCGGSTDPAGSAAPGSSQGLDASATPAQRAAALYQEAVSHPQSYFGLPEHPEGAGGSDVPTFDYALVAVKPGELPALLLRAMGSDGRWADAAEIVPLTVNDAGDGLSAGVAPLWEDISQAEGRQRSVMASAYGDGLLIEDMNQLTGEGVVWRRRFEADAVRPEPVCELRVGSDSMAARAATEEFVPIPWEACPLSGANLDDLASLKALANGTWQSTAVREGKDHSAAAEQFGLISLTGTVRELDDRGIAALQGIENPNPPSDDLVMNAVLELDEPVTLTALSGGSPAPREGEVRLILIERNTSELTWGAYQDKHVTAAIDPAMLTWPSDTSLPLGEPSVATAGIVVVDVG</sequence>
<dbReference type="EMBL" id="QSLJ01000002">
    <property type="protein sequence ID" value="RHF37208.1"/>
    <property type="molecule type" value="Genomic_DNA"/>
</dbReference>
<comment type="caution">
    <text evidence="1">The sequence shown here is derived from an EMBL/GenBank/DDBJ whole genome shotgun (WGS) entry which is preliminary data.</text>
</comment>
<dbReference type="Proteomes" id="UP000283983">
    <property type="component" value="Unassembled WGS sequence"/>
</dbReference>
<evidence type="ECO:0000313" key="2">
    <source>
        <dbReference type="Proteomes" id="UP000283983"/>
    </source>
</evidence>